<dbReference type="Proteomes" id="UP000199501">
    <property type="component" value="Unassembled WGS sequence"/>
</dbReference>
<evidence type="ECO:0000256" key="3">
    <source>
        <dbReference type="SAM" id="MobiDB-lite"/>
    </source>
</evidence>
<dbReference type="CDD" id="cd06661">
    <property type="entry name" value="GGCT_like"/>
    <property type="match status" value="1"/>
</dbReference>
<dbReference type="PANTHER" id="PTHR31544">
    <property type="entry name" value="AIG2-LIKE PROTEIN D"/>
    <property type="match status" value="1"/>
</dbReference>
<evidence type="ECO:0000313" key="5">
    <source>
        <dbReference type="EMBL" id="SDC27352.1"/>
    </source>
</evidence>
<dbReference type="SUPFAM" id="SSF110857">
    <property type="entry name" value="Gamma-glutamyl cyclotransferase-like"/>
    <property type="match status" value="1"/>
</dbReference>
<dbReference type="InterPro" id="IPR009288">
    <property type="entry name" value="AIG2-like_dom"/>
</dbReference>
<dbReference type="InterPro" id="IPR013024">
    <property type="entry name" value="GGCT-like"/>
</dbReference>
<dbReference type="InterPro" id="IPR036568">
    <property type="entry name" value="GGCT-like_sf"/>
</dbReference>
<dbReference type="Pfam" id="PF06094">
    <property type="entry name" value="GGACT"/>
    <property type="match status" value="1"/>
</dbReference>
<sequence>MTHTATRLARPTSKPSGRLGQLSEDQEPLFVYGSLRFPEVLLALLDRVPANAPAQAQGWRVAALADYVYPALVPAPGTANGILLLGLTTQEWHVLDAFENEIYQLHCLSLDNNRSGWAYVCHSFVGVLPQDWDAKHFAEHELDSYVERCRIWRQRHESVRTDLGQAGSR</sequence>
<evidence type="ECO:0000259" key="4">
    <source>
        <dbReference type="Pfam" id="PF06094"/>
    </source>
</evidence>
<reference evidence="6" key="1">
    <citation type="submission" date="2016-10" db="EMBL/GenBank/DDBJ databases">
        <authorList>
            <person name="Varghese N."/>
            <person name="Submissions S."/>
        </authorList>
    </citation>
    <scope>NUCLEOTIDE SEQUENCE [LARGE SCALE GENOMIC DNA]</scope>
    <source>
        <strain evidence="6">IBRC-M 10403</strain>
    </source>
</reference>
<evidence type="ECO:0000313" key="6">
    <source>
        <dbReference type="Proteomes" id="UP000199501"/>
    </source>
</evidence>
<name>A0A1G6K8G0_9PSEU</name>
<keyword evidence="1 5" id="KW-0808">Transferase</keyword>
<protein>
    <recommendedName>
        <fullName evidence="2">Putative gamma-glutamylcyclotransferase</fullName>
    </recommendedName>
</protein>
<gene>
    <name evidence="5" type="ORF">SAMN05216174_101777</name>
</gene>
<accession>A0A1G6K8G0</accession>
<dbReference type="AlphaFoldDB" id="A0A1G6K8G0"/>
<evidence type="ECO:0000256" key="1">
    <source>
        <dbReference type="ARBA" id="ARBA00022679"/>
    </source>
</evidence>
<feature type="region of interest" description="Disordered" evidence="3">
    <location>
        <begin position="1"/>
        <end position="21"/>
    </location>
</feature>
<dbReference type="InterPro" id="IPR045038">
    <property type="entry name" value="AIG2-like"/>
</dbReference>
<feature type="domain" description="Gamma-glutamylcyclotransferase AIG2-like" evidence="4">
    <location>
        <begin position="29"/>
        <end position="123"/>
    </location>
</feature>
<organism evidence="5 6">
    <name type="scientific">Actinokineospora iranica</name>
    <dbReference type="NCBI Taxonomy" id="1271860"/>
    <lineage>
        <taxon>Bacteria</taxon>
        <taxon>Bacillati</taxon>
        <taxon>Actinomycetota</taxon>
        <taxon>Actinomycetes</taxon>
        <taxon>Pseudonocardiales</taxon>
        <taxon>Pseudonocardiaceae</taxon>
        <taxon>Actinokineospora</taxon>
    </lineage>
</organism>
<dbReference type="EMBL" id="FMZZ01000001">
    <property type="protein sequence ID" value="SDC27352.1"/>
    <property type="molecule type" value="Genomic_DNA"/>
</dbReference>
<keyword evidence="6" id="KW-1185">Reference proteome</keyword>
<dbReference type="Gene3D" id="3.10.490.10">
    <property type="entry name" value="Gamma-glutamyl cyclotransferase-like"/>
    <property type="match status" value="1"/>
</dbReference>
<dbReference type="PANTHER" id="PTHR31544:SF2">
    <property type="entry name" value="AIG2-LIKE PROTEIN D"/>
    <property type="match status" value="1"/>
</dbReference>
<dbReference type="RefSeq" id="WP_407640470.1">
    <property type="nucleotide sequence ID" value="NZ_FMZZ01000001.1"/>
</dbReference>
<dbReference type="STRING" id="1271860.SAMN05216174_101777"/>
<dbReference type="GO" id="GO:0016740">
    <property type="term" value="F:transferase activity"/>
    <property type="evidence" value="ECO:0007669"/>
    <property type="project" value="UniProtKB-KW"/>
</dbReference>
<evidence type="ECO:0000256" key="2">
    <source>
        <dbReference type="ARBA" id="ARBA00030602"/>
    </source>
</evidence>
<proteinExistence type="predicted"/>